<keyword evidence="2" id="KW-0378">Hydrolase</keyword>
<dbReference type="Pfam" id="PF01738">
    <property type="entry name" value="DLH"/>
    <property type="match status" value="1"/>
</dbReference>
<evidence type="ECO:0000313" key="3">
    <source>
        <dbReference type="Proteomes" id="UP000484842"/>
    </source>
</evidence>
<dbReference type="PANTHER" id="PTHR46623:SF6">
    <property type="entry name" value="ALPHA_BETA-HYDROLASES SUPERFAMILY PROTEIN"/>
    <property type="match status" value="1"/>
</dbReference>
<dbReference type="InterPro" id="IPR051049">
    <property type="entry name" value="Dienelactone_hydrolase-like"/>
</dbReference>
<dbReference type="Gene3D" id="3.40.50.1820">
    <property type="entry name" value="alpha/beta hydrolase"/>
    <property type="match status" value="1"/>
</dbReference>
<dbReference type="SUPFAM" id="SSF53474">
    <property type="entry name" value="alpha/beta-Hydrolases"/>
    <property type="match status" value="1"/>
</dbReference>
<dbReference type="InterPro" id="IPR029058">
    <property type="entry name" value="AB_hydrolase_fold"/>
</dbReference>
<reference evidence="2 3" key="1">
    <citation type="submission" date="2019-10" db="EMBL/GenBank/DDBJ databases">
        <title>Deinococcus sp. isolated from soil.</title>
        <authorList>
            <person name="Li Y."/>
            <person name="Wang J."/>
        </authorList>
    </citation>
    <scope>NUCLEOTIDE SEQUENCE [LARGE SCALE GENOMIC DNA]</scope>
    <source>
        <strain evidence="2 3">SDU3-2</strain>
    </source>
</reference>
<dbReference type="InterPro" id="IPR002925">
    <property type="entry name" value="Dienelactn_hydro"/>
</dbReference>
<organism evidence="2 3">
    <name type="scientific">Deinococcus terrestris</name>
    <dbReference type="NCBI Taxonomy" id="2651870"/>
    <lineage>
        <taxon>Bacteria</taxon>
        <taxon>Thermotogati</taxon>
        <taxon>Deinococcota</taxon>
        <taxon>Deinococci</taxon>
        <taxon>Deinococcales</taxon>
        <taxon>Deinococcaceae</taxon>
        <taxon>Deinococcus</taxon>
    </lineage>
</organism>
<dbReference type="RefSeq" id="WP_152870856.1">
    <property type="nucleotide sequence ID" value="NZ_WBSL01000002.1"/>
</dbReference>
<keyword evidence="3" id="KW-1185">Reference proteome</keyword>
<proteinExistence type="predicted"/>
<dbReference type="GO" id="GO:0016787">
    <property type="term" value="F:hydrolase activity"/>
    <property type="evidence" value="ECO:0007669"/>
    <property type="project" value="UniProtKB-KW"/>
</dbReference>
<comment type="caution">
    <text evidence="2">The sequence shown here is derived from an EMBL/GenBank/DDBJ whole genome shotgun (WGS) entry which is preliminary data.</text>
</comment>
<feature type="domain" description="Dienelactone hydrolase" evidence="1">
    <location>
        <begin position="15"/>
        <end position="222"/>
    </location>
</feature>
<evidence type="ECO:0000259" key="1">
    <source>
        <dbReference type="Pfam" id="PF01738"/>
    </source>
</evidence>
<dbReference type="AlphaFoldDB" id="A0A7X1NVK5"/>
<dbReference type="Proteomes" id="UP000484842">
    <property type="component" value="Unassembled WGS sequence"/>
</dbReference>
<accession>A0A7X1NVK5</accession>
<dbReference type="EMBL" id="WBSL01000002">
    <property type="protein sequence ID" value="MPY66622.1"/>
    <property type="molecule type" value="Genomic_DNA"/>
</dbReference>
<name>A0A7X1NVK5_9DEIO</name>
<sequence length="227" mass="24059">MAEELTFRSGGRALSAALARPAAPRGDAPGVLVLHEVFGLNDDIRRVADRFARAGYVALAVDLFSAGNRAVCMTRLLGGLFLNPLEHQGVRDLRQALTVLGELPGVDASRLGAIGFCMGDSLAVALACTDSRLKAIAPYYGFNPRPLEAVRRSCPVVGSYPERDATAGPGRALRAELDAAGIPNDIKVYPGTQHSFANRGPAFDAVASEDAWNRVMAFFDEHVVGPA</sequence>
<dbReference type="PANTHER" id="PTHR46623">
    <property type="entry name" value="CARBOXYMETHYLENEBUTENOLIDASE-RELATED"/>
    <property type="match status" value="1"/>
</dbReference>
<evidence type="ECO:0000313" key="2">
    <source>
        <dbReference type="EMBL" id="MPY66622.1"/>
    </source>
</evidence>
<gene>
    <name evidence="2" type="ORF">F8S09_07930</name>
</gene>
<protein>
    <submittedName>
        <fullName evidence="2">Dienelactone hydrolase family protein</fullName>
    </submittedName>
</protein>